<evidence type="ECO:0000313" key="1">
    <source>
        <dbReference type="EnsemblMetazoa" id="SMAR007172-PA"/>
    </source>
</evidence>
<keyword evidence="2" id="KW-1185">Reference proteome</keyword>
<evidence type="ECO:0000313" key="2">
    <source>
        <dbReference type="Proteomes" id="UP000014500"/>
    </source>
</evidence>
<reference evidence="2" key="1">
    <citation type="submission" date="2011-05" db="EMBL/GenBank/DDBJ databases">
        <authorList>
            <person name="Richards S.R."/>
            <person name="Qu J."/>
            <person name="Jiang H."/>
            <person name="Jhangiani S.N."/>
            <person name="Agravi P."/>
            <person name="Goodspeed R."/>
            <person name="Gross S."/>
            <person name="Mandapat C."/>
            <person name="Jackson L."/>
            <person name="Mathew T."/>
            <person name="Pu L."/>
            <person name="Thornton R."/>
            <person name="Saada N."/>
            <person name="Wilczek-Boney K.B."/>
            <person name="Lee S."/>
            <person name="Kovar C."/>
            <person name="Wu Y."/>
            <person name="Scherer S.E."/>
            <person name="Worley K.C."/>
            <person name="Muzny D.M."/>
            <person name="Gibbs R."/>
        </authorList>
    </citation>
    <scope>NUCLEOTIDE SEQUENCE</scope>
    <source>
        <strain evidence="2">Brora</strain>
    </source>
</reference>
<dbReference type="AlphaFoldDB" id="T1J0W4"/>
<organism evidence="1 2">
    <name type="scientific">Strigamia maritima</name>
    <name type="common">European centipede</name>
    <name type="synonym">Geophilus maritimus</name>
    <dbReference type="NCBI Taxonomy" id="126957"/>
    <lineage>
        <taxon>Eukaryota</taxon>
        <taxon>Metazoa</taxon>
        <taxon>Ecdysozoa</taxon>
        <taxon>Arthropoda</taxon>
        <taxon>Myriapoda</taxon>
        <taxon>Chilopoda</taxon>
        <taxon>Pleurostigmophora</taxon>
        <taxon>Geophilomorpha</taxon>
        <taxon>Linotaeniidae</taxon>
        <taxon>Strigamia</taxon>
    </lineage>
</organism>
<reference evidence="1" key="2">
    <citation type="submission" date="2015-02" db="UniProtKB">
        <authorList>
            <consortium name="EnsemblMetazoa"/>
        </authorList>
    </citation>
    <scope>IDENTIFICATION</scope>
</reference>
<sequence length="135" mass="14988">MQNLPMAEPLPPITDEVHILIDAGLLATVFGWVVSGVLRHGNASGADEVVNLNCTTMDISQEEPSLQQFWDLEAIGINSNEKESDFVRQHFDETVQRNDEDRYTVSLPFNSRISKLDTNLDSAISQLASTLKSID</sequence>
<dbReference type="EnsemblMetazoa" id="SMAR007172-RA">
    <property type="protein sequence ID" value="SMAR007172-PA"/>
    <property type="gene ID" value="SMAR007172"/>
</dbReference>
<dbReference type="EMBL" id="AFFK01020680">
    <property type="status" value="NOT_ANNOTATED_CDS"/>
    <property type="molecule type" value="Genomic_DNA"/>
</dbReference>
<dbReference type="Proteomes" id="UP000014500">
    <property type="component" value="Unassembled WGS sequence"/>
</dbReference>
<accession>T1J0W4</accession>
<name>T1J0W4_STRMM</name>
<protein>
    <recommendedName>
        <fullName evidence="3">Peptidase aspartic putative domain-containing protein</fullName>
    </recommendedName>
</protein>
<evidence type="ECO:0008006" key="3">
    <source>
        <dbReference type="Google" id="ProtNLM"/>
    </source>
</evidence>
<dbReference type="HOGENOM" id="CLU_1891042_0_0_1"/>
<proteinExistence type="predicted"/>
<dbReference type="PhylomeDB" id="T1J0W4"/>